<name>A0A699KI22_TANCI</name>
<proteinExistence type="predicted"/>
<dbReference type="AlphaFoldDB" id="A0A699KI22"/>
<evidence type="ECO:0000313" key="1">
    <source>
        <dbReference type="EMBL" id="GFA95245.1"/>
    </source>
</evidence>
<protein>
    <submittedName>
        <fullName evidence="1">Uncharacterized protein</fullName>
    </submittedName>
</protein>
<comment type="caution">
    <text evidence="1">The sequence shown here is derived from an EMBL/GenBank/DDBJ whole genome shotgun (WGS) entry which is preliminary data.</text>
</comment>
<gene>
    <name evidence="1" type="ORF">Tci_667217</name>
</gene>
<reference evidence="1" key="1">
    <citation type="journal article" date="2019" name="Sci. Rep.">
        <title>Draft genome of Tanacetum cinerariifolium, the natural source of mosquito coil.</title>
        <authorList>
            <person name="Yamashiro T."/>
            <person name="Shiraishi A."/>
            <person name="Satake H."/>
            <person name="Nakayama K."/>
        </authorList>
    </citation>
    <scope>NUCLEOTIDE SEQUENCE</scope>
</reference>
<accession>A0A699KI22</accession>
<dbReference type="EMBL" id="BKCJ010520937">
    <property type="protein sequence ID" value="GFA95245.1"/>
    <property type="molecule type" value="Genomic_DNA"/>
</dbReference>
<sequence length="133" mass="14941">MEWWPRVYSMMWRLALKGVWKYRVVRGIQGGDEVVWLALELKGGDGGACGLLGDMGVKPSYLVWGVRSMKWWLRVDSMRWRLALKGVQRCRMVRGIQGGDEVVWLALELKGGDGGTCGLLGDVGVKVVVRSWC</sequence>
<organism evidence="1">
    <name type="scientific">Tanacetum cinerariifolium</name>
    <name type="common">Dalmatian daisy</name>
    <name type="synonym">Chrysanthemum cinerariifolium</name>
    <dbReference type="NCBI Taxonomy" id="118510"/>
    <lineage>
        <taxon>Eukaryota</taxon>
        <taxon>Viridiplantae</taxon>
        <taxon>Streptophyta</taxon>
        <taxon>Embryophyta</taxon>
        <taxon>Tracheophyta</taxon>
        <taxon>Spermatophyta</taxon>
        <taxon>Magnoliopsida</taxon>
        <taxon>eudicotyledons</taxon>
        <taxon>Gunneridae</taxon>
        <taxon>Pentapetalae</taxon>
        <taxon>asterids</taxon>
        <taxon>campanulids</taxon>
        <taxon>Asterales</taxon>
        <taxon>Asteraceae</taxon>
        <taxon>Asteroideae</taxon>
        <taxon>Anthemideae</taxon>
        <taxon>Anthemidinae</taxon>
        <taxon>Tanacetum</taxon>
    </lineage>
</organism>